<sequence>MKSRYITCGIQTTIPPWLQTLLWYMRDSMEVPERDYLQIFRLSCDGDRQRIEHAQEQPEYQHVVVIPGEQPVDAKVYIIEDPDHVTMLLAEEY</sequence>
<gene>
    <name evidence="1" type="ORF">B5F17_12570</name>
</gene>
<protein>
    <submittedName>
        <fullName evidence="1">Uncharacterized protein</fullName>
    </submittedName>
</protein>
<evidence type="ECO:0000313" key="2">
    <source>
        <dbReference type="Proteomes" id="UP000195897"/>
    </source>
</evidence>
<comment type="caution">
    <text evidence="1">The sequence shown here is derived from an EMBL/GenBank/DDBJ whole genome shotgun (WGS) entry which is preliminary data.</text>
</comment>
<accession>A0A1Y4L442</accession>
<dbReference type="Proteomes" id="UP000195897">
    <property type="component" value="Unassembled WGS sequence"/>
</dbReference>
<evidence type="ECO:0000313" key="1">
    <source>
        <dbReference type="EMBL" id="OUP51555.1"/>
    </source>
</evidence>
<dbReference type="Gene3D" id="3.10.450.150">
    <property type="entry name" value="enterococcus faecalis protein"/>
    <property type="match status" value="1"/>
</dbReference>
<dbReference type="AlphaFoldDB" id="A0A1Y4L442"/>
<dbReference type="EMBL" id="NFKK01000020">
    <property type="protein sequence ID" value="OUP51555.1"/>
    <property type="molecule type" value="Genomic_DNA"/>
</dbReference>
<reference evidence="2" key="1">
    <citation type="submission" date="2017-04" db="EMBL/GenBank/DDBJ databases">
        <title>Function of individual gut microbiota members based on whole genome sequencing of pure cultures obtained from chicken caecum.</title>
        <authorList>
            <person name="Medvecky M."/>
            <person name="Cejkova D."/>
            <person name="Polansky O."/>
            <person name="Karasova D."/>
            <person name="Kubasova T."/>
            <person name="Cizek A."/>
            <person name="Rychlik I."/>
        </authorList>
    </citation>
    <scope>NUCLEOTIDE SEQUENCE [LARGE SCALE GENOMIC DNA]</scope>
    <source>
        <strain evidence="2">An180</strain>
    </source>
</reference>
<dbReference type="InterPro" id="IPR009303">
    <property type="entry name" value="DUF960"/>
</dbReference>
<dbReference type="RefSeq" id="WP_087374325.1">
    <property type="nucleotide sequence ID" value="NZ_NFKK01000020.1"/>
</dbReference>
<organism evidence="1 2">
    <name type="scientific">Butyricicoccus pullicaecorum</name>
    <dbReference type="NCBI Taxonomy" id="501571"/>
    <lineage>
        <taxon>Bacteria</taxon>
        <taxon>Bacillati</taxon>
        <taxon>Bacillota</taxon>
        <taxon>Clostridia</taxon>
        <taxon>Eubacteriales</taxon>
        <taxon>Butyricicoccaceae</taxon>
        <taxon>Butyricicoccus</taxon>
    </lineage>
</organism>
<dbReference type="Pfam" id="PF06124">
    <property type="entry name" value="DUF960"/>
    <property type="match status" value="1"/>
</dbReference>
<name>A0A1Y4L442_9FIRM</name>
<proteinExistence type="predicted"/>